<organism evidence="1">
    <name type="scientific">Thermomicrobium roseum</name>
    <dbReference type="NCBI Taxonomy" id="500"/>
    <lineage>
        <taxon>Bacteria</taxon>
        <taxon>Pseudomonadati</taxon>
        <taxon>Thermomicrobiota</taxon>
        <taxon>Thermomicrobia</taxon>
        <taxon>Thermomicrobiales</taxon>
        <taxon>Thermomicrobiaceae</taxon>
        <taxon>Thermomicrobium</taxon>
    </lineage>
</organism>
<sequence>MASQGDRQRAGEPVHSAFQNRPRKSYGVAIALAIVLVGVFVQVAVIVWSGGALSPLQLSLALLALAPLAGAVAALFWLVRYRRRR</sequence>
<dbReference type="AlphaFoldDB" id="A0A7C1X5Y4"/>
<comment type="caution">
    <text evidence="1">The sequence shown here is derived from an EMBL/GenBank/DDBJ whole genome shotgun (WGS) entry which is preliminary data.</text>
</comment>
<name>A0A7C1X5Y4_THERO</name>
<reference evidence="1" key="1">
    <citation type="journal article" date="2020" name="mSystems">
        <title>Genome- and Community-Level Interaction Insights into Carbon Utilization and Element Cycling Functions of Hydrothermarchaeota in Hydrothermal Sediment.</title>
        <authorList>
            <person name="Zhou Z."/>
            <person name="Liu Y."/>
            <person name="Xu W."/>
            <person name="Pan J."/>
            <person name="Luo Z.H."/>
            <person name="Li M."/>
        </authorList>
    </citation>
    <scope>NUCLEOTIDE SEQUENCE [LARGE SCALE GENOMIC DNA]</scope>
    <source>
        <strain evidence="1">SpSt-222</strain>
    </source>
</reference>
<dbReference type="EMBL" id="DSJL01000011">
    <property type="protein sequence ID" value="HEF65214.1"/>
    <property type="molecule type" value="Genomic_DNA"/>
</dbReference>
<protein>
    <submittedName>
        <fullName evidence="1">Uncharacterized protein</fullName>
    </submittedName>
</protein>
<gene>
    <name evidence="1" type="ORF">ENP47_06430</name>
</gene>
<proteinExistence type="predicted"/>
<evidence type="ECO:0000313" key="1">
    <source>
        <dbReference type="EMBL" id="HEF65214.1"/>
    </source>
</evidence>
<accession>A0A7C1X5Y4</accession>